<keyword evidence="1" id="KW-0812">Transmembrane</keyword>
<keyword evidence="3" id="KW-0548">Nucleotidyltransferase</keyword>
<dbReference type="EMBL" id="LTBC01000006">
    <property type="protein sequence ID" value="KYH32034.1"/>
    <property type="molecule type" value="Genomic_DNA"/>
</dbReference>
<dbReference type="PATRIC" id="fig|1122241.3.peg.2036"/>
<dbReference type="GO" id="GO:0043709">
    <property type="term" value="P:cell adhesion involved in single-species biofilm formation"/>
    <property type="evidence" value="ECO:0007669"/>
    <property type="project" value="TreeGrafter"/>
</dbReference>
<protein>
    <submittedName>
        <fullName evidence="3">Diguanylate cyclase DosC</fullName>
        <ecNumber evidence="3">2.7.7.65</ecNumber>
    </submittedName>
</protein>
<evidence type="ECO:0000259" key="2">
    <source>
        <dbReference type="PROSITE" id="PS50887"/>
    </source>
</evidence>
<sequence>MALEKIQVVDWLRVACKASKLFIYLASLAWLAWFARRPKPGCPRRGLAAMLTGMVVAVAGLSVDLLGEFFRLPVVLKRVAAELVLFNAGTLLVAWSVALVLTELARASCRYQHEAERDPLTGLYNRRAFFSAAERAFAKARSSGRTPAVAVLDLDGMKAINDTFGHQCGDEALRQAARAVQKSVREGDVVARYGGDEFVVLFPSKGPREETLRSRLDKHLKAVCFSGEEIPLSLSVGLARFPADGESVDALLAVADARMYADKEAKKNSKGSYRV</sequence>
<dbReference type="FunFam" id="3.30.70.270:FF:000001">
    <property type="entry name" value="Diguanylate cyclase domain protein"/>
    <property type="match status" value="1"/>
</dbReference>
<evidence type="ECO:0000313" key="4">
    <source>
        <dbReference type="Proteomes" id="UP000075670"/>
    </source>
</evidence>
<dbReference type="InterPro" id="IPR050469">
    <property type="entry name" value="Diguanylate_Cyclase"/>
</dbReference>
<dbReference type="CDD" id="cd01949">
    <property type="entry name" value="GGDEF"/>
    <property type="match status" value="1"/>
</dbReference>
<dbReference type="InterPro" id="IPR029787">
    <property type="entry name" value="Nucleotide_cyclase"/>
</dbReference>
<evidence type="ECO:0000313" key="3">
    <source>
        <dbReference type="EMBL" id="KYH32034.1"/>
    </source>
</evidence>
<organism evidence="3 4">
    <name type="scientific">Moorella mulderi DSM 14980</name>
    <dbReference type="NCBI Taxonomy" id="1122241"/>
    <lineage>
        <taxon>Bacteria</taxon>
        <taxon>Bacillati</taxon>
        <taxon>Bacillota</taxon>
        <taxon>Clostridia</taxon>
        <taxon>Neomoorellales</taxon>
        <taxon>Neomoorellaceae</taxon>
        <taxon>Neomoorella</taxon>
    </lineage>
</organism>
<feature type="domain" description="GGDEF" evidence="2">
    <location>
        <begin position="145"/>
        <end position="275"/>
    </location>
</feature>
<dbReference type="EC" id="2.7.7.65" evidence="3"/>
<dbReference type="Gene3D" id="3.30.70.270">
    <property type="match status" value="1"/>
</dbReference>
<dbReference type="AlphaFoldDB" id="A0A151AWJ1"/>
<dbReference type="Pfam" id="PF00990">
    <property type="entry name" value="GGDEF"/>
    <property type="match status" value="1"/>
</dbReference>
<feature type="transmembrane region" description="Helical" evidence="1">
    <location>
        <begin position="79"/>
        <end position="101"/>
    </location>
</feature>
<dbReference type="RefSeq" id="WP_062284398.1">
    <property type="nucleotide sequence ID" value="NZ_LTBC01000006.1"/>
</dbReference>
<gene>
    <name evidence="3" type="primary">dosC</name>
    <name evidence="3" type="ORF">MOMUL_19160</name>
</gene>
<feature type="transmembrane region" description="Helical" evidence="1">
    <location>
        <begin position="18"/>
        <end position="35"/>
    </location>
</feature>
<dbReference type="NCBIfam" id="TIGR00254">
    <property type="entry name" value="GGDEF"/>
    <property type="match status" value="1"/>
</dbReference>
<reference evidence="3 4" key="1">
    <citation type="submission" date="2016-02" db="EMBL/GenBank/DDBJ databases">
        <title>Genome sequence of Moorella mulderi DSM 14980.</title>
        <authorList>
            <person name="Poehlein A."/>
            <person name="Daniel R."/>
        </authorList>
    </citation>
    <scope>NUCLEOTIDE SEQUENCE [LARGE SCALE GENOMIC DNA]</scope>
    <source>
        <strain evidence="3 4">DSM 14980</strain>
    </source>
</reference>
<comment type="caution">
    <text evidence="3">The sequence shown here is derived from an EMBL/GenBank/DDBJ whole genome shotgun (WGS) entry which is preliminary data.</text>
</comment>
<keyword evidence="1" id="KW-0472">Membrane</keyword>
<dbReference type="GO" id="GO:0052621">
    <property type="term" value="F:diguanylate cyclase activity"/>
    <property type="evidence" value="ECO:0007669"/>
    <property type="project" value="UniProtKB-EC"/>
</dbReference>
<keyword evidence="1" id="KW-1133">Transmembrane helix</keyword>
<dbReference type="Proteomes" id="UP000075670">
    <property type="component" value="Unassembled WGS sequence"/>
</dbReference>
<dbReference type="GO" id="GO:0005886">
    <property type="term" value="C:plasma membrane"/>
    <property type="evidence" value="ECO:0007669"/>
    <property type="project" value="TreeGrafter"/>
</dbReference>
<keyword evidence="3" id="KW-0808">Transferase</keyword>
<accession>A0A151AWJ1</accession>
<dbReference type="SUPFAM" id="SSF55073">
    <property type="entry name" value="Nucleotide cyclase"/>
    <property type="match status" value="1"/>
</dbReference>
<dbReference type="SMART" id="SM00267">
    <property type="entry name" value="GGDEF"/>
    <property type="match status" value="1"/>
</dbReference>
<dbReference type="GO" id="GO:1902201">
    <property type="term" value="P:negative regulation of bacterial-type flagellum-dependent cell motility"/>
    <property type="evidence" value="ECO:0007669"/>
    <property type="project" value="TreeGrafter"/>
</dbReference>
<evidence type="ECO:0000256" key="1">
    <source>
        <dbReference type="SAM" id="Phobius"/>
    </source>
</evidence>
<dbReference type="PANTHER" id="PTHR45138:SF9">
    <property type="entry name" value="DIGUANYLATE CYCLASE DGCM-RELATED"/>
    <property type="match status" value="1"/>
</dbReference>
<feature type="transmembrane region" description="Helical" evidence="1">
    <location>
        <begin position="47"/>
        <end position="67"/>
    </location>
</feature>
<proteinExistence type="predicted"/>
<dbReference type="PANTHER" id="PTHR45138">
    <property type="entry name" value="REGULATORY COMPONENTS OF SENSORY TRANSDUCTION SYSTEM"/>
    <property type="match status" value="1"/>
</dbReference>
<name>A0A151AWJ1_9FIRM</name>
<keyword evidence="4" id="KW-1185">Reference proteome</keyword>
<dbReference type="InterPro" id="IPR043128">
    <property type="entry name" value="Rev_trsase/Diguanyl_cyclase"/>
</dbReference>
<dbReference type="OrthoDB" id="9783388at2"/>
<dbReference type="PROSITE" id="PS50887">
    <property type="entry name" value="GGDEF"/>
    <property type="match status" value="1"/>
</dbReference>
<dbReference type="InterPro" id="IPR000160">
    <property type="entry name" value="GGDEF_dom"/>
</dbReference>